<dbReference type="AlphaFoldDB" id="A0A2T5BHF4"/>
<evidence type="ECO:0000313" key="3">
    <source>
        <dbReference type="Proteomes" id="UP000241247"/>
    </source>
</evidence>
<dbReference type="InterPro" id="IPR009875">
    <property type="entry name" value="PilZ_domain"/>
</dbReference>
<dbReference type="Gene3D" id="2.40.10.220">
    <property type="entry name" value="predicted glycosyltransferase like domains"/>
    <property type="match status" value="1"/>
</dbReference>
<dbReference type="Pfam" id="PF07238">
    <property type="entry name" value="PilZ"/>
    <property type="match status" value="1"/>
</dbReference>
<dbReference type="SUPFAM" id="SSF141371">
    <property type="entry name" value="PilZ domain-like"/>
    <property type="match status" value="1"/>
</dbReference>
<organism evidence="2 3">
    <name type="scientific">Mycoplana dimorpha</name>
    <dbReference type="NCBI Taxonomy" id="28320"/>
    <lineage>
        <taxon>Bacteria</taxon>
        <taxon>Pseudomonadati</taxon>
        <taxon>Pseudomonadota</taxon>
        <taxon>Alphaproteobacteria</taxon>
        <taxon>Hyphomicrobiales</taxon>
        <taxon>Rhizobiaceae</taxon>
        <taxon>Mycoplana</taxon>
    </lineage>
</organism>
<comment type="caution">
    <text evidence="2">The sequence shown here is derived from an EMBL/GenBank/DDBJ whole genome shotgun (WGS) entry which is preliminary data.</text>
</comment>
<evidence type="ECO:0000313" key="2">
    <source>
        <dbReference type="EMBL" id="PTM98400.1"/>
    </source>
</evidence>
<keyword evidence="3" id="KW-1185">Reference proteome</keyword>
<accession>A0A2T5BHF4</accession>
<gene>
    <name evidence="2" type="ORF">C7449_10163</name>
</gene>
<sequence>MLQNIKDMPVRGNDRSKVRIFANVKVMHERSRARVVDLSPTGMALDLEKPIRIMAGQIVTIESEELGQLTGTVRWYKNGRLGLEYRLSTNALAQISSYFRFFHEEVKPVIRR</sequence>
<dbReference type="GO" id="GO:0035438">
    <property type="term" value="F:cyclic-di-GMP binding"/>
    <property type="evidence" value="ECO:0007669"/>
    <property type="project" value="InterPro"/>
</dbReference>
<dbReference type="Proteomes" id="UP000241247">
    <property type="component" value="Unassembled WGS sequence"/>
</dbReference>
<feature type="domain" description="PilZ" evidence="1">
    <location>
        <begin position="11"/>
        <end position="98"/>
    </location>
</feature>
<dbReference type="RefSeq" id="WP_245414249.1">
    <property type="nucleotide sequence ID" value="NZ_JBHEEX010000014.1"/>
</dbReference>
<proteinExistence type="predicted"/>
<name>A0A2T5BHF4_MYCDI</name>
<dbReference type="EMBL" id="PZZZ01000001">
    <property type="protein sequence ID" value="PTM98400.1"/>
    <property type="molecule type" value="Genomic_DNA"/>
</dbReference>
<reference evidence="2 3" key="1">
    <citation type="submission" date="2018-04" db="EMBL/GenBank/DDBJ databases">
        <title>Genomic Encyclopedia of Type Strains, Phase IV (KMG-IV): sequencing the most valuable type-strain genomes for metagenomic binning, comparative biology and taxonomic classification.</title>
        <authorList>
            <person name="Goeker M."/>
        </authorList>
    </citation>
    <scope>NUCLEOTIDE SEQUENCE [LARGE SCALE GENOMIC DNA]</scope>
    <source>
        <strain evidence="2 3">DSM 7138</strain>
    </source>
</reference>
<evidence type="ECO:0000259" key="1">
    <source>
        <dbReference type="Pfam" id="PF07238"/>
    </source>
</evidence>
<protein>
    <submittedName>
        <fullName evidence="2">PilZ domain-containing protein</fullName>
    </submittedName>
</protein>